<evidence type="ECO:0000259" key="1">
    <source>
        <dbReference type="Pfam" id="PF01370"/>
    </source>
</evidence>
<accession>A0AAE1ZHP6</accession>
<feature type="domain" description="NAD-dependent epimerase/dehydratase" evidence="1">
    <location>
        <begin position="3"/>
        <end position="114"/>
    </location>
</feature>
<name>A0AAE1ZHP6_SCHME</name>
<evidence type="ECO:0000313" key="2">
    <source>
        <dbReference type="EMBL" id="KAK4474211.1"/>
    </source>
</evidence>
<evidence type="ECO:0000313" key="3">
    <source>
        <dbReference type="Proteomes" id="UP001292079"/>
    </source>
</evidence>
<dbReference type="EMBL" id="JALJAT010000001">
    <property type="protein sequence ID" value="KAK4474211.1"/>
    <property type="molecule type" value="Genomic_DNA"/>
</dbReference>
<organism evidence="2 3">
    <name type="scientific">Schistosoma mekongi</name>
    <name type="common">Parasitic worm</name>
    <dbReference type="NCBI Taxonomy" id="38744"/>
    <lineage>
        <taxon>Eukaryota</taxon>
        <taxon>Metazoa</taxon>
        <taxon>Spiralia</taxon>
        <taxon>Lophotrochozoa</taxon>
        <taxon>Platyhelminthes</taxon>
        <taxon>Trematoda</taxon>
        <taxon>Digenea</taxon>
        <taxon>Strigeidida</taxon>
        <taxon>Schistosomatoidea</taxon>
        <taxon>Schistosomatidae</taxon>
        <taxon>Schistosoma</taxon>
    </lineage>
</organism>
<gene>
    <name evidence="2" type="ORF">MN116_000021</name>
</gene>
<reference evidence="2" key="2">
    <citation type="journal article" date="2023" name="Infect Dis Poverty">
        <title>Chromosome-scale genome of the human blood fluke Schistosoma mekongi and its implications for public health.</title>
        <authorList>
            <person name="Zhou M."/>
            <person name="Xu L."/>
            <person name="Xu D."/>
            <person name="Chen W."/>
            <person name="Khan J."/>
            <person name="Hu Y."/>
            <person name="Huang H."/>
            <person name="Wei H."/>
            <person name="Zhang Y."/>
            <person name="Chusongsang P."/>
            <person name="Tanasarnprasert K."/>
            <person name="Hu X."/>
            <person name="Limpanont Y."/>
            <person name="Lv Z."/>
        </authorList>
    </citation>
    <scope>NUCLEOTIDE SEQUENCE</scope>
    <source>
        <strain evidence="2">LV_2022a</strain>
    </source>
</reference>
<reference evidence="2" key="1">
    <citation type="submission" date="2022-04" db="EMBL/GenBank/DDBJ databases">
        <authorList>
            <person name="Xu L."/>
            <person name="Lv Z."/>
        </authorList>
    </citation>
    <scope>NUCLEOTIDE SEQUENCE</scope>
    <source>
        <strain evidence="2">LV_2022a</strain>
    </source>
</reference>
<dbReference type="Gene3D" id="3.40.50.720">
    <property type="entry name" value="NAD(P)-binding Rossmann-like Domain"/>
    <property type="match status" value="1"/>
</dbReference>
<dbReference type="Gene3D" id="3.90.25.10">
    <property type="entry name" value="UDP-galactose 4-epimerase, domain 1"/>
    <property type="match status" value="1"/>
</dbReference>
<dbReference type="AlphaFoldDB" id="A0AAE1ZHP6"/>
<comment type="caution">
    <text evidence="2">The sequence shown here is derived from an EMBL/GenBank/DDBJ whole genome shotgun (WGS) entry which is preliminary data.</text>
</comment>
<dbReference type="Proteomes" id="UP001292079">
    <property type="component" value="Unassembled WGS sequence"/>
</dbReference>
<dbReference type="SUPFAM" id="SSF51735">
    <property type="entry name" value="NAD(P)-binding Rossmann-fold domains"/>
    <property type="match status" value="1"/>
</dbReference>
<proteinExistence type="predicted"/>
<dbReference type="InterPro" id="IPR001509">
    <property type="entry name" value="Epimerase_deHydtase"/>
</dbReference>
<dbReference type="GO" id="GO:0050577">
    <property type="term" value="F:GDP-L-fucose synthase activity"/>
    <property type="evidence" value="ECO:0007669"/>
    <property type="project" value="TreeGrafter"/>
</dbReference>
<protein>
    <recommendedName>
        <fullName evidence="1">NAD-dependent epimerase/dehydratase domain-containing protein</fullName>
    </recommendedName>
</protein>
<dbReference type="PANTHER" id="PTHR43238">
    <property type="entry name" value="GDP-L-FUCOSE SYNTHASE"/>
    <property type="match status" value="1"/>
</dbReference>
<sequence>MLINENVLSSSHAVGAKKVISCLSTCIFPDRASYSVDETMIHNGPPHDSNYGYSYAKRMVDIMNRGYSETYGVIYTSVIPTNIFGPFDNFDINQGHVIPGLIHKTHLAKSKRMVWFNYH</sequence>
<dbReference type="PANTHER" id="PTHR43238:SF1">
    <property type="entry name" value="GDP-L-FUCOSE SYNTHASE"/>
    <property type="match status" value="1"/>
</dbReference>
<keyword evidence="3" id="KW-1185">Reference proteome</keyword>
<dbReference type="Pfam" id="PF01370">
    <property type="entry name" value="Epimerase"/>
    <property type="match status" value="1"/>
</dbReference>
<dbReference type="InterPro" id="IPR036291">
    <property type="entry name" value="NAD(P)-bd_dom_sf"/>
</dbReference>